<keyword evidence="2" id="KW-1003">Cell membrane</keyword>
<proteinExistence type="predicted"/>
<dbReference type="Pfam" id="PF03788">
    <property type="entry name" value="LrgA"/>
    <property type="match status" value="1"/>
</dbReference>
<evidence type="ECO:0000256" key="3">
    <source>
        <dbReference type="ARBA" id="ARBA00022692"/>
    </source>
</evidence>
<name>A0ABS4FW88_9BACL</name>
<keyword evidence="4 6" id="KW-1133">Transmembrane helix</keyword>
<feature type="transmembrane region" description="Helical" evidence="6">
    <location>
        <begin position="27"/>
        <end position="50"/>
    </location>
</feature>
<comment type="caution">
    <text evidence="7">The sequence shown here is derived from an EMBL/GenBank/DDBJ whole genome shotgun (WGS) entry which is preliminary data.</text>
</comment>
<dbReference type="InterPro" id="IPR005538">
    <property type="entry name" value="LrgA/CidA"/>
</dbReference>
<sequence length="136" mass="15223">MKWIKVILQSTIFYAFYWVGDVIQHSFSLPVSGSILGLLLLFVCLLTGIIRPQWIESGTGFFQKYMPIFFIPSTVGIMNYLELFNGKGLMLIPIVVVSSMITLAFAAASSYFVVRRREKLEGNAGSKKVLSEGEVM</sequence>
<dbReference type="Proteomes" id="UP001519272">
    <property type="component" value="Unassembled WGS sequence"/>
</dbReference>
<gene>
    <name evidence="7" type="ORF">J2Z32_003516</name>
</gene>
<evidence type="ECO:0000256" key="6">
    <source>
        <dbReference type="SAM" id="Phobius"/>
    </source>
</evidence>
<evidence type="ECO:0000313" key="8">
    <source>
        <dbReference type="Proteomes" id="UP001519272"/>
    </source>
</evidence>
<dbReference type="EMBL" id="JAGGKG010000019">
    <property type="protein sequence ID" value="MBP1906851.1"/>
    <property type="molecule type" value="Genomic_DNA"/>
</dbReference>
<protein>
    <submittedName>
        <fullName evidence="7">Holin-like protein</fullName>
    </submittedName>
</protein>
<evidence type="ECO:0000313" key="7">
    <source>
        <dbReference type="EMBL" id="MBP1906851.1"/>
    </source>
</evidence>
<evidence type="ECO:0000256" key="2">
    <source>
        <dbReference type="ARBA" id="ARBA00022475"/>
    </source>
</evidence>
<dbReference type="PANTHER" id="PTHR33931">
    <property type="entry name" value="HOLIN-LIKE PROTEIN CIDA-RELATED"/>
    <property type="match status" value="1"/>
</dbReference>
<evidence type="ECO:0000256" key="5">
    <source>
        <dbReference type="ARBA" id="ARBA00023136"/>
    </source>
</evidence>
<dbReference type="RefSeq" id="WP_210090443.1">
    <property type="nucleotide sequence ID" value="NZ_JAGGKG010000019.1"/>
</dbReference>
<comment type="subcellular location">
    <subcellularLocation>
        <location evidence="1">Cell membrane</location>
        <topology evidence="1">Multi-pass membrane protein</topology>
    </subcellularLocation>
</comment>
<accession>A0ABS4FW88</accession>
<keyword evidence="8" id="KW-1185">Reference proteome</keyword>
<keyword evidence="5 6" id="KW-0472">Membrane</keyword>
<evidence type="ECO:0000256" key="1">
    <source>
        <dbReference type="ARBA" id="ARBA00004651"/>
    </source>
</evidence>
<organism evidence="7 8">
    <name type="scientific">Paenibacillus turicensis</name>
    <dbReference type="NCBI Taxonomy" id="160487"/>
    <lineage>
        <taxon>Bacteria</taxon>
        <taxon>Bacillati</taxon>
        <taxon>Bacillota</taxon>
        <taxon>Bacilli</taxon>
        <taxon>Bacillales</taxon>
        <taxon>Paenibacillaceae</taxon>
        <taxon>Paenibacillus</taxon>
    </lineage>
</organism>
<reference evidence="7 8" key="1">
    <citation type="submission" date="2021-03" db="EMBL/GenBank/DDBJ databases">
        <title>Genomic Encyclopedia of Type Strains, Phase IV (KMG-IV): sequencing the most valuable type-strain genomes for metagenomic binning, comparative biology and taxonomic classification.</title>
        <authorList>
            <person name="Goeker M."/>
        </authorList>
    </citation>
    <scope>NUCLEOTIDE SEQUENCE [LARGE SCALE GENOMIC DNA]</scope>
    <source>
        <strain evidence="7 8">DSM 14349</strain>
    </source>
</reference>
<keyword evidence="3 6" id="KW-0812">Transmembrane</keyword>
<feature type="transmembrane region" description="Helical" evidence="6">
    <location>
        <begin position="89"/>
        <end position="114"/>
    </location>
</feature>
<dbReference type="PANTHER" id="PTHR33931:SF6">
    <property type="entry name" value="INTEGRAL MEMBRANE PROTEIN YXZK-RELATED"/>
    <property type="match status" value="1"/>
</dbReference>
<evidence type="ECO:0000256" key="4">
    <source>
        <dbReference type="ARBA" id="ARBA00022989"/>
    </source>
</evidence>
<feature type="transmembrane region" description="Helical" evidence="6">
    <location>
        <begin position="62"/>
        <end position="83"/>
    </location>
</feature>